<evidence type="ECO:0000313" key="2">
    <source>
        <dbReference type="EMBL" id="MUL28657.1"/>
    </source>
</evidence>
<dbReference type="Proteomes" id="UP000482295">
    <property type="component" value="Unassembled WGS sequence"/>
</dbReference>
<dbReference type="PROSITE" id="PS51257">
    <property type="entry name" value="PROKAR_LIPOPROTEIN"/>
    <property type="match status" value="1"/>
</dbReference>
<dbReference type="Pfam" id="PF14092">
    <property type="entry name" value="DUF4270"/>
    <property type="match status" value="1"/>
</dbReference>
<reference evidence="2 3" key="1">
    <citation type="submission" date="2019-09" db="EMBL/GenBank/DDBJ databases">
        <title>Prevotella A2879 sp. nov., isolated from an abscess of a patient.</title>
        <authorList>
            <person name="Buhl M."/>
            <person name="Oberhettinger P."/>
        </authorList>
    </citation>
    <scope>NUCLEOTIDE SEQUENCE [LARGE SCALE GENOMIC DNA]</scope>
    <source>
        <strain evidence="2 3">A2879</strain>
    </source>
</reference>
<name>A0A7C9LED7_9BACT</name>
<keyword evidence="1" id="KW-0732">Signal</keyword>
<dbReference type="EMBL" id="VVIQ01000012">
    <property type="protein sequence ID" value="MUL28657.1"/>
    <property type="molecule type" value="Genomic_DNA"/>
</dbReference>
<keyword evidence="3" id="KW-1185">Reference proteome</keyword>
<evidence type="ECO:0000256" key="1">
    <source>
        <dbReference type="SAM" id="SignalP"/>
    </source>
</evidence>
<accession>A0A7C9LED7</accession>
<dbReference type="AlphaFoldDB" id="A0A7C9LED7"/>
<evidence type="ECO:0000313" key="3">
    <source>
        <dbReference type="Proteomes" id="UP000482295"/>
    </source>
</evidence>
<feature type="signal peptide" evidence="1">
    <location>
        <begin position="1"/>
        <end position="20"/>
    </location>
</feature>
<organism evidence="2 3">
    <name type="scientific">Prevotella vespertina</name>
    <dbReference type="NCBI Taxonomy" id="2608404"/>
    <lineage>
        <taxon>Bacteria</taxon>
        <taxon>Pseudomonadati</taxon>
        <taxon>Bacteroidota</taxon>
        <taxon>Bacteroidia</taxon>
        <taxon>Bacteroidales</taxon>
        <taxon>Prevotellaceae</taxon>
        <taxon>Prevotella</taxon>
    </lineage>
</organism>
<sequence>MKRNFIVACLLVACFGMVSCDDTTNTIGGSLIDNIDKLSVKADTFNVTSKTVLADRVIGRTSTGYLGRMEDPETRTMVTGNFMAQFHVLNDYQLPKADSIMSRDANGIIADSCDIRLYYSSYYGDSLSQMKLTAYELQKPIEEGQVYYSDFDPEAQGYIRTNGIAVRRSYTLLDYTEEDSIRNTKGYKRNIIIRLNKPYTDKNGQTYNNYGTYLMRKYQQDPAAFRNPYKFLHDICPGFYFKIDGGSGSMAHILTAQLNIYFKHKEKGKVNETSTNLIGTEEVLQMTNFANDNTRLQQLAAETGYTYLKSPAGLFTELSLPMSDILSAHSNDSINSAKIVLLRQNNTSTSNYQFGIPKNIVMVPSDSVQSFFANNRLPDSKTSFLATYNSKENAYTFNNIAGIVNLFAHHQNGSANWGKVTLVPVEVQTVQQGTGESAVTKIIKVSHDMGLSSTKLLGNTTGANNIKISVIYSKFNGR</sequence>
<dbReference type="InterPro" id="IPR025366">
    <property type="entry name" value="DUF4270"/>
</dbReference>
<dbReference type="RefSeq" id="WP_155716518.1">
    <property type="nucleotide sequence ID" value="NZ_VVIQ01000012.1"/>
</dbReference>
<feature type="chain" id="PRO_5029007870" evidence="1">
    <location>
        <begin position="21"/>
        <end position="478"/>
    </location>
</feature>
<protein>
    <submittedName>
        <fullName evidence="2">DUF4270 domain-containing protein</fullName>
    </submittedName>
</protein>
<gene>
    <name evidence="2" type="ORF">F0475_10185</name>
</gene>
<proteinExistence type="predicted"/>
<comment type="caution">
    <text evidence="2">The sequence shown here is derived from an EMBL/GenBank/DDBJ whole genome shotgun (WGS) entry which is preliminary data.</text>
</comment>